<protein>
    <recommendedName>
        <fullName evidence="2">Protein-glutamine gamma-glutamyltransferase-like C-terminal domain-containing protein</fullName>
    </recommendedName>
</protein>
<proteinExistence type="predicted"/>
<keyword evidence="4" id="KW-1185">Reference proteome</keyword>
<accession>A0A218P4W1</accession>
<gene>
    <name evidence="3" type="ORF">A3L02_08375</name>
</gene>
<dbReference type="KEGG" id="tce:A3L02_08375"/>
<dbReference type="InterPro" id="IPR025403">
    <property type="entry name" value="TgpA-like_C"/>
</dbReference>
<dbReference type="Pfam" id="PF13559">
    <property type="entry name" value="DUF4129"/>
    <property type="match status" value="1"/>
</dbReference>
<keyword evidence="1" id="KW-0812">Transmembrane</keyword>
<keyword evidence="1" id="KW-1133">Transmembrane helix</keyword>
<reference evidence="3 4" key="1">
    <citation type="submission" date="2016-03" db="EMBL/GenBank/DDBJ databases">
        <title>Complete genome sequence of Thermococcus celer.</title>
        <authorList>
            <person name="Oger P.M."/>
        </authorList>
    </citation>
    <scope>NUCLEOTIDE SEQUENCE [LARGE SCALE GENOMIC DNA]</scope>
    <source>
        <strain evidence="3 4">Vu 13</strain>
    </source>
</reference>
<organism evidence="3 4">
    <name type="scientific">Thermococcus celer Vu 13 = JCM 8558</name>
    <dbReference type="NCBI Taxonomy" id="1293037"/>
    <lineage>
        <taxon>Archaea</taxon>
        <taxon>Methanobacteriati</taxon>
        <taxon>Methanobacteriota</taxon>
        <taxon>Thermococci</taxon>
        <taxon>Thermococcales</taxon>
        <taxon>Thermococcaceae</taxon>
        <taxon>Thermococcus</taxon>
    </lineage>
</organism>
<evidence type="ECO:0000256" key="1">
    <source>
        <dbReference type="SAM" id="Phobius"/>
    </source>
</evidence>
<evidence type="ECO:0000313" key="3">
    <source>
        <dbReference type="EMBL" id="ASI99960.1"/>
    </source>
</evidence>
<evidence type="ECO:0000313" key="4">
    <source>
        <dbReference type="Proteomes" id="UP000197156"/>
    </source>
</evidence>
<feature type="transmembrane region" description="Helical" evidence="1">
    <location>
        <begin position="78"/>
        <end position="95"/>
    </location>
</feature>
<dbReference type="Proteomes" id="UP000197156">
    <property type="component" value="Chromosome"/>
</dbReference>
<evidence type="ECO:0000259" key="2">
    <source>
        <dbReference type="Pfam" id="PF13559"/>
    </source>
</evidence>
<dbReference type="EMBL" id="CP014854">
    <property type="protein sequence ID" value="ASI99960.1"/>
    <property type="molecule type" value="Genomic_DNA"/>
</dbReference>
<name>A0A218P4W1_THECE</name>
<feature type="transmembrane region" description="Helical" evidence="1">
    <location>
        <begin position="21"/>
        <end position="40"/>
    </location>
</feature>
<keyword evidence="1" id="KW-0472">Membrane</keyword>
<feature type="domain" description="Protein-glutamine gamma-glutamyltransferase-like C-terminal" evidence="2">
    <location>
        <begin position="130"/>
        <end position="196"/>
    </location>
</feature>
<dbReference type="AlphaFoldDB" id="A0A218P4W1"/>
<sequence length="203" mass="23565">MLRALIEGNIERGIRRTKRGNVLAGAITLLAIFVAIRLIFEKKPEHLVNTGKVGETLSGIWYNVTSGDFVVTLKELPGVFYLLPFAVFILLILTAKRRKRQVTTFEVKFEPEMTYDSIEGTPAERVIKMYKNVVAGLVRKGYPYQKSWTHWEHEERLREIFQDLEDLDVLTRIFERAKYAGRLDEADVSAARRSYERLMEILR</sequence>